<organism evidence="1 2">
    <name type="scientific">Ladona fulva</name>
    <name type="common">Scarce chaser dragonfly</name>
    <name type="synonym">Libellula fulva</name>
    <dbReference type="NCBI Taxonomy" id="123851"/>
    <lineage>
        <taxon>Eukaryota</taxon>
        <taxon>Metazoa</taxon>
        <taxon>Ecdysozoa</taxon>
        <taxon>Arthropoda</taxon>
        <taxon>Hexapoda</taxon>
        <taxon>Insecta</taxon>
        <taxon>Pterygota</taxon>
        <taxon>Palaeoptera</taxon>
        <taxon>Odonata</taxon>
        <taxon>Epiprocta</taxon>
        <taxon>Anisoptera</taxon>
        <taxon>Libelluloidea</taxon>
        <taxon>Libellulidae</taxon>
        <taxon>Ladona</taxon>
    </lineage>
</organism>
<gene>
    <name evidence="1" type="ORF">J437_LFUL006563</name>
</gene>
<keyword evidence="2" id="KW-1185">Reference proteome</keyword>
<dbReference type="EMBL" id="KZ308398">
    <property type="protein sequence ID" value="KAG8228942.1"/>
    <property type="molecule type" value="Genomic_DNA"/>
</dbReference>
<reference evidence="1" key="2">
    <citation type="submission" date="2017-10" db="EMBL/GenBank/DDBJ databases">
        <title>Ladona fulva Genome sequencing and assembly.</title>
        <authorList>
            <person name="Murali S."/>
            <person name="Richards S."/>
            <person name="Bandaranaike D."/>
            <person name="Bellair M."/>
            <person name="Blankenburg K."/>
            <person name="Chao H."/>
            <person name="Dinh H."/>
            <person name="Doddapaneni H."/>
            <person name="Dugan-Rocha S."/>
            <person name="Elkadiri S."/>
            <person name="Gnanaolivu R."/>
            <person name="Hernandez B."/>
            <person name="Skinner E."/>
            <person name="Javaid M."/>
            <person name="Lee S."/>
            <person name="Li M."/>
            <person name="Ming W."/>
            <person name="Munidasa M."/>
            <person name="Muniz J."/>
            <person name="Nguyen L."/>
            <person name="Hughes D."/>
            <person name="Osuji N."/>
            <person name="Pu L.-L."/>
            <person name="Puazo M."/>
            <person name="Qu C."/>
            <person name="Quiroz J."/>
            <person name="Raj R."/>
            <person name="Weissenberger G."/>
            <person name="Xin Y."/>
            <person name="Zou X."/>
            <person name="Han Y."/>
            <person name="Worley K."/>
            <person name="Muzny D."/>
            <person name="Gibbs R."/>
        </authorList>
    </citation>
    <scope>NUCLEOTIDE SEQUENCE</scope>
    <source>
        <strain evidence="1">Sampled in the wild</strain>
    </source>
</reference>
<dbReference type="AlphaFoldDB" id="A0A8K0K719"/>
<dbReference type="Proteomes" id="UP000792457">
    <property type="component" value="Unassembled WGS sequence"/>
</dbReference>
<accession>A0A8K0K719</accession>
<sequence length="278" mass="31489">MTHLVFIHSRETSCNTGVVGGKLSLSDVFVDIHRSVKGQYESREIFSRLSYLAYLSSRISSRIITDFNMAETTNDMDTLREELSSQFGEFERKVGETSIHIKKIQRRVGESRGADSSRLEVSSIDEDNLLGVSTSDSEARLLVIDKETQELCCELTALVAAGSYDIPKSTLHGLYSLFKNLSLERKNTNLRKMKAKQQQKALQNKIELLDHGMIDKLYPNDKGKMKNLLKDLTVAQFSGGGNEWVDVNGHYQVHVEHLLRNILIESKPEEPHLVRFCI</sequence>
<protein>
    <submittedName>
        <fullName evidence="1">Uncharacterized protein</fullName>
    </submittedName>
</protein>
<name>A0A8K0K719_LADFU</name>
<evidence type="ECO:0000313" key="2">
    <source>
        <dbReference type="Proteomes" id="UP000792457"/>
    </source>
</evidence>
<evidence type="ECO:0000313" key="1">
    <source>
        <dbReference type="EMBL" id="KAG8228942.1"/>
    </source>
</evidence>
<comment type="caution">
    <text evidence="1">The sequence shown here is derived from an EMBL/GenBank/DDBJ whole genome shotgun (WGS) entry which is preliminary data.</text>
</comment>
<reference evidence="1" key="1">
    <citation type="submission" date="2013-04" db="EMBL/GenBank/DDBJ databases">
        <authorList>
            <person name="Qu J."/>
            <person name="Murali S.C."/>
            <person name="Bandaranaike D."/>
            <person name="Bellair M."/>
            <person name="Blankenburg K."/>
            <person name="Chao H."/>
            <person name="Dinh H."/>
            <person name="Doddapaneni H."/>
            <person name="Downs B."/>
            <person name="Dugan-Rocha S."/>
            <person name="Elkadiri S."/>
            <person name="Gnanaolivu R.D."/>
            <person name="Hernandez B."/>
            <person name="Javaid M."/>
            <person name="Jayaseelan J.C."/>
            <person name="Lee S."/>
            <person name="Li M."/>
            <person name="Ming W."/>
            <person name="Munidasa M."/>
            <person name="Muniz J."/>
            <person name="Nguyen L."/>
            <person name="Ongeri F."/>
            <person name="Osuji N."/>
            <person name="Pu L.-L."/>
            <person name="Puazo M."/>
            <person name="Qu C."/>
            <person name="Quiroz J."/>
            <person name="Raj R."/>
            <person name="Weissenberger G."/>
            <person name="Xin Y."/>
            <person name="Zou X."/>
            <person name="Han Y."/>
            <person name="Richards S."/>
            <person name="Worley K."/>
            <person name="Muzny D."/>
            <person name="Gibbs R."/>
        </authorList>
    </citation>
    <scope>NUCLEOTIDE SEQUENCE</scope>
    <source>
        <strain evidence="1">Sampled in the wild</strain>
    </source>
</reference>
<proteinExistence type="predicted"/>